<reference evidence="2" key="1">
    <citation type="submission" date="2019-12" db="EMBL/GenBank/DDBJ databases">
        <title>Genome sequencing and annotation of Brassica cretica.</title>
        <authorList>
            <person name="Studholme D.J."/>
            <person name="Sarris P."/>
        </authorList>
    </citation>
    <scope>NUCLEOTIDE SEQUENCE</scope>
    <source>
        <strain evidence="2">PFS-109/04</strain>
        <tissue evidence="2">Leaf</tissue>
    </source>
</reference>
<dbReference type="Pfam" id="PF03078">
    <property type="entry name" value="ATHILA"/>
    <property type="match status" value="1"/>
</dbReference>
<protein>
    <recommendedName>
        <fullName evidence="1">Arabidopsis retrotransposon Orf1 C-terminal domain-containing protein</fullName>
    </recommendedName>
</protein>
<evidence type="ECO:0000313" key="2">
    <source>
        <dbReference type="EMBL" id="KAF3585674.1"/>
    </source>
</evidence>
<gene>
    <name evidence="2" type="ORF">F2Q69_00027638</name>
</gene>
<name>A0A8S9S181_BRACR</name>
<accession>A0A8S9S181</accession>
<evidence type="ECO:0000313" key="3">
    <source>
        <dbReference type="Proteomes" id="UP000712600"/>
    </source>
</evidence>
<feature type="domain" description="Arabidopsis retrotransposon Orf1 C-terminal" evidence="1">
    <location>
        <begin position="179"/>
        <end position="236"/>
    </location>
</feature>
<organism evidence="2 3">
    <name type="scientific">Brassica cretica</name>
    <name type="common">Mustard</name>
    <dbReference type="NCBI Taxonomy" id="69181"/>
    <lineage>
        <taxon>Eukaryota</taxon>
        <taxon>Viridiplantae</taxon>
        <taxon>Streptophyta</taxon>
        <taxon>Embryophyta</taxon>
        <taxon>Tracheophyta</taxon>
        <taxon>Spermatophyta</taxon>
        <taxon>Magnoliopsida</taxon>
        <taxon>eudicotyledons</taxon>
        <taxon>Gunneridae</taxon>
        <taxon>Pentapetalae</taxon>
        <taxon>rosids</taxon>
        <taxon>malvids</taxon>
        <taxon>Brassicales</taxon>
        <taxon>Brassicaceae</taxon>
        <taxon>Brassiceae</taxon>
        <taxon>Brassica</taxon>
    </lineage>
</organism>
<dbReference type="AlphaFoldDB" id="A0A8S9S181"/>
<evidence type="ECO:0000259" key="1">
    <source>
        <dbReference type="Pfam" id="PF03078"/>
    </source>
</evidence>
<proteinExistence type="predicted"/>
<sequence>MKFGYEEVSLKIQTKLTKIDRCVITTHTRCPVRYVATDLSQARSLHSDRAIVSLGRYRPSDRPARSLHSDQARAKAQSLRSDQAIVPLGRYVTTELEPKLGLYVATERSSRSVATCDSTRNLGDSSRSPGSYLVVSLKREFGIRSTLLSFRFLILYSCHYCVLIAWRVCEFWFPYPSNTFWDFIANGNFTPVKAYQSQIRNLELRVIAKIISNFLFAKDQTSKVINGELQTCMQVLRMRSALQGLAFQFRRS</sequence>
<dbReference type="EMBL" id="QGKX02000088">
    <property type="protein sequence ID" value="KAF3585674.1"/>
    <property type="molecule type" value="Genomic_DNA"/>
</dbReference>
<dbReference type="Proteomes" id="UP000712600">
    <property type="component" value="Unassembled WGS sequence"/>
</dbReference>
<dbReference type="InterPro" id="IPR004312">
    <property type="entry name" value="ATHILA_Orf1_C"/>
</dbReference>
<comment type="caution">
    <text evidence="2">The sequence shown here is derived from an EMBL/GenBank/DDBJ whole genome shotgun (WGS) entry which is preliminary data.</text>
</comment>